<proteinExistence type="inferred from homology"/>
<feature type="transmembrane region" description="Helical" evidence="8">
    <location>
        <begin position="20"/>
        <end position="40"/>
    </location>
</feature>
<feature type="transmembrane region" description="Helical" evidence="8">
    <location>
        <begin position="506"/>
        <end position="533"/>
    </location>
</feature>
<dbReference type="Pfam" id="PF05478">
    <property type="entry name" value="Prominin"/>
    <property type="match status" value="1"/>
</dbReference>
<evidence type="ECO:0000313" key="10">
    <source>
        <dbReference type="RefSeq" id="XP_017862281.1"/>
    </source>
</evidence>
<organism evidence="9 10">
    <name type="scientific">Drosophila arizonae</name>
    <name type="common">Fruit fly</name>
    <dbReference type="NCBI Taxonomy" id="7263"/>
    <lineage>
        <taxon>Eukaryota</taxon>
        <taxon>Metazoa</taxon>
        <taxon>Ecdysozoa</taxon>
        <taxon>Arthropoda</taxon>
        <taxon>Hexapoda</taxon>
        <taxon>Insecta</taxon>
        <taxon>Pterygota</taxon>
        <taxon>Neoptera</taxon>
        <taxon>Endopterygota</taxon>
        <taxon>Diptera</taxon>
        <taxon>Brachycera</taxon>
        <taxon>Muscomorpha</taxon>
        <taxon>Ephydroidea</taxon>
        <taxon>Drosophilidae</taxon>
        <taxon>Drosophila</taxon>
    </lineage>
</organism>
<feature type="transmembrane region" description="Helical" evidence="8">
    <location>
        <begin position="141"/>
        <end position="167"/>
    </location>
</feature>
<evidence type="ECO:0000256" key="1">
    <source>
        <dbReference type="ARBA" id="ARBA00004141"/>
    </source>
</evidence>
<comment type="subcellular location">
    <subcellularLocation>
        <location evidence="1">Membrane</location>
        <topology evidence="1">Multi-pass membrane protein</topology>
    </subcellularLocation>
</comment>
<gene>
    <name evidence="10" type="primary">LOC108613377</name>
</gene>
<keyword evidence="4 8" id="KW-1133">Transmembrane helix</keyword>
<keyword evidence="6" id="KW-0325">Glycoprotein</keyword>
<name>A0ABM1P4Z5_DROAR</name>
<evidence type="ECO:0000256" key="8">
    <source>
        <dbReference type="SAM" id="Phobius"/>
    </source>
</evidence>
<evidence type="ECO:0000256" key="5">
    <source>
        <dbReference type="ARBA" id="ARBA00023136"/>
    </source>
</evidence>
<protein>
    <submittedName>
        <fullName evidence="10">Prominin-like protein</fullName>
    </submittedName>
</protein>
<sequence length="972" mass="111027">MANDYIHISKHMSHCKMRRLNIQFWAICGLSCMFIVAAVTPKIKKWDEERHSTHEHMGQSHFPSTVYSKYETNITYTRDSDPSTPITHLLDDFSMSLINLTAFNRSIPPGYIVVKSDSLVMGPKVEENQWKDLLAEYWLSLLWVIFLIILIIVMPCVGVCYCCFFGWQRCARGCPTCDLQSDNRWRLGYGILLAFLLLGLFLGLLFAYSANNSLERGFEYTQKTMRRGSEDTCRFLKDCSQHIHHLLVKNYQEMQTHLNDVLKNAHTHMFLDLMDISQANMLFDLELILSKLNKALIDFKAVKFWQDELLFYNAQLRDGVRAAKRDITYACTTLCASRSCLQFLKTTEIEMLDTSSCLHLDDLPDVSNYVTAVENMINTGLPEIPTKGIERVQVLGAQISEAVEPIIPPILTDLQAGELLFRDESNVMTESINGVINSIHFTTLRSTKSLEDVDAKFGSMRNGIHVIVLVILTIIAAALMVALVFGCCTPVRRFGRDGFWSKRSGALCLLLAIIMIFSVFWLTSLVGLFYYIFGMVTYQGVCAPFRDQENNSFFQQMDPLIDLNQFLPEIVKNMDIERERDWEARRALIDRNERTLKRSEDMRRKRQAERETVPLRMSTAIKACEADESVFKLLRKNNVYNIDELVRLEVLTQHPPPKVPIFKEDIKEFVVLTEEEHVQLMMAGYGELSDYHSSIFIKNLCNAITPVALPKVIQDIRALEASLKSDWGRYDLAKVSLTNAANDLERYHVHLVDKIMTLMRNIKEKLKEIDNDILYEGLPFGDTMQGLQEAIKRSQEFIRTRAEGYIQYLRTNLTIYVDDEVSGFMERVMYNCENEVGKCRPLAYIYYTGVDLICRRLVYPMNGFWVGLLFSALILLPTLYVSHRLICLYNKMYPGPPQPAVQCRACGGVSLVADGMNRRAPICILNDDMADNPAGSETTVVEVTVEPSASTETIKSDTSTLCNSSSSKHKQD</sequence>
<dbReference type="GeneID" id="108613377"/>
<dbReference type="PANTHER" id="PTHR22730">
    <property type="entry name" value="PROMININ PROM PROTEIN"/>
    <property type="match status" value="1"/>
</dbReference>
<evidence type="ECO:0000256" key="7">
    <source>
        <dbReference type="SAM" id="MobiDB-lite"/>
    </source>
</evidence>
<dbReference type="InterPro" id="IPR008795">
    <property type="entry name" value="Prominin"/>
</dbReference>
<feature type="transmembrane region" description="Helical" evidence="8">
    <location>
        <begin position="863"/>
        <end position="882"/>
    </location>
</feature>
<keyword evidence="5 8" id="KW-0472">Membrane</keyword>
<reference evidence="9" key="1">
    <citation type="journal article" date="1997" name="Nucleic Acids Res.">
        <title>tRNAscan-SE: a program for improved detection of transfer RNA genes in genomic sequence.</title>
        <authorList>
            <person name="Lowe T.M."/>
            <person name="Eddy S.R."/>
        </authorList>
    </citation>
    <scope>NUCLEOTIDE SEQUENCE [LARGE SCALE GENOMIC DNA]</scope>
</reference>
<accession>A0ABM1P4Z5</accession>
<evidence type="ECO:0000256" key="2">
    <source>
        <dbReference type="ARBA" id="ARBA00006058"/>
    </source>
</evidence>
<evidence type="ECO:0000256" key="4">
    <source>
        <dbReference type="ARBA" id="ARBA00022989"/>
    </source>
</evidence>
<evidence type="ECO:0000256" key="3">
    <source>
        <dbReference type="ARBA" id="ARBA00022692"/>
    </source>
</evidence>
<reference evidence="9" key="2">
    <citation type="journal article" date="2016" name="G3 (Bethesda)">
        <title>Genome Evolution in Three Species of Cactophilic Drosophila.</title>
        <authorList>
            <person name="Sanchez-Flores A."/>
            <person name="Penazola F."/>
            <person name="Carpinteyro-Ponce J."/>
            <person name="Nazario-Yepiz N."/>
            <person name="Abreu-Goodger C."/>
            <person name="Machado C.A."/>
            <person name="Markow T.A."/>
        </authorList>
    </citation>
    <scope>NUCLEOTIDE SEQUENCE [LARGE SCALE GENOMIC DNA]</scope>
</reference>
<feature type="transmembrane region" description="Helical" evidence="8">
    <location>
        <begin position="187"/>
        <end position="208"/>
    </location>
</feature>
<feature type="compositionally biased region" description="Low complexity" evidence="7">
    <location>
        <begin position="945"/>
        <end position="966"/>
    </location>
</feature>
<feature type="region of interest" description="Disordered" evidence="7">
    <location>
        <begin position="945"/>
        <end position="972"/>
    </location>
</feature>
<dbReference type="Proteomes" id="UP000694904">
    <property type="component" value="Chromosome 4"/>
</dbReference>
<evidence type="ECO:0000313" key="9">
    <source>
        <dbReference type="Proteomes" id="UP000694904"/>
    </source>
</evidence>
<feature type="transmembrane region" description="Helical" evidence="8">
    <location>
        <begin position="464"/>
        <end position="485"/>
    </location>
</feature>
<dbReference type="PANTHER" id="PTHR22730:SF1">
    <property type="entry name" value="PROMININ-LIKE PROTEIN"/>
    <property type="match status" value="1"/>
</dbReference>
<dbReference type="RefSeq" id="XP_017862281.1">
    <property type="nucleotide sequence ID" value="XM_018006792.1"/>
</dbReference>
<keyword evidence="9" id="KW-1185">Reference proteome</keyword>
<evidence type="ECO:0000256" key="6">
    <source>
        <dbReference type="ARBA" id="ARBA00023180"/>
    </source>
</evidence>
<reference evidence="10" key="3">
    <citation type="submission" date="2025-08" db="UniProtKB">
        <authorList>
            <consortium name="RefSeq"/>
        </authorList>
    </citation>
    <scope>IDENTIFICATION</scope>
    <source>
        <tissue evidence="10">Whole organism</tissue>
    </source>
</reference>
<comment type="similarity">
    <text evidence="2">Belongs to the prominin family.</text>
</comment>
<keyword evidence="3 8" id="KW-0812">Transmembrane</keyword>